<evidence type="ECO:0000313" key="4">
    <source>
        <dbReference type="Proteomes" id="UP000579153"/>
    </source>
</evidence>
<feature type="compositionally biased region" description="Low complexity" evidence="1">
    <location>
        <begin position="220"/>
        <end position="249"/>
    </location>
</feature>
<dbReference type="Gene3D" id="3.20.20.30">
    <property type="entry name" value="Luciferase-like domain"/>
    <property type="match status" value="2"/>
</dbReference>
<dbReference type="PANTHER" id="PTHR43244">
    <property type="match status" value="1"/>
</dbReference>
<proteinExistence type="predicted"/>
<protein>
    <submittedName>
        <fullName evidence="3">Putative F420-dependent oxidoreductase</fullName>
    </submittedName>
</protein>
<dbReference type="Proteomes" id="UP000579153">
    <property type="component" value="Unassembled WGS sequence"/>
</dbReference>
<evidence type="ECO:0000313" key="3">
    <source>
        <dbReference type="EMBL" id="MBB5776905.1"/>
    </source>
</evidence>
<dbReference type="AlphaFoldDB" id="A0A7W9LAP8"/>
<feature type="region of interest" description="Disordered" evidence="1">
    <location>
        <begin position="220"/>
        <end position="288"/>
    </location>
</feature>
<evidence type="ECO:0000256" key="1">
    <source>
        <dbReference type="SAM" id="MobiDB-lite"/>
    </source>
</evidence>
<organism evidence="3 4">
    <name type="scientific">Nonomuraea jabiensis</name>
    <dbReference type="NCBI Taxonomy" id="882448"/>
    <lineage>
        <taxon>Bacteria</taxon>
        <taxon>Bacillati</taxon>
        <taxon>Actinomycetota</taxon>
        <taxon>Actinomycetes</taxon>
        <taxon>Streptosporangiales</taxon>
        <taxon>Streptosporangiaceae</taxon>
        <taxon>Nonomuraea</taxon>
    </lineage>
</organism>
<reference evidence="3 4" key="1">
    <citation type="submission" date="2020-08" db="EMBL/GenBank/DDBJ databases">
        <title>Sequencing the genomes of 1000 actinobacteria strains.</title>
        <authorList>
            <person name="Klenk H.-P."/>
        </authorList>
    </citation>
    <scope>NUCLEOTIDE SEQUENCE [LARGE SCALE GENOMIC DNA]</scope>
    <source>
        <strain evidence="3 4">DSM 45507</strain>
    </source>
</reference>
<dbReference type="SUPFAM" id="SSF51679">
    <property type="entry name" value="Bacterial luciferase-like"/>
    <property type="match status" value="1"/>
</dbReference>
<comment type="caution">
    <text evidence="3">The sequence shown here is derived from an EMBL/GenBank/DDBJ whole genome shotgun (WGS) entry which is preliminary data.</text>
</comment>
<dbReference type="EMBL" id="JACHMB010000001">
    <property type="protein sequence ID" value="MBB5776905.1"/>
    <property type="molecule type" value="Genomic_DNA"/>
</dbReference>
<dbReference type="Pfam" id="PF00296">
    <property type="entry name" value="Bac_luciferase"/>
    <property type="match status" value="1"/>
</dbReference>
<dbReference type="RefSeq" id="WP_185070448.1">
    <property type="nucleotide sequence ID" value="NZ_JACHMB010000001.1"/>
</dbReference>
<dbReference type="InterPro" id="IPR036661">
    <property type="entry name" value="Luciferase-like_sf"/>
</dbReference>
<name>A0A7W9LAP8_9ACTN</name>
<accession>A0A7W9LAP8</accession>
<evidence type="ECO:0000259" key="2">
    <source>
        <dbReference type="Pfam" id="PF00296"/>
    </source>
</evidence>
<feature type="domain" description="Luciferase-like" evidence="2">
    <location>
        <begin position="5"/>
        <end position="317"/>
    </location>
</feature>
<dbReference type="InterPro" id="IPR050564">
    <property type="entry name" value="F420-G6PD/mer"/>
</dbReference>
<dbReference type="NCBIfam" id="TIGR03619">
    <property type="entry name" value="F420_Rv2161c"/>
    <property type="match status" value="1"/>
</dbReference>
<sequence length="384" mass="41490">MRPKIGYLLPTRDWTVLGNQDLSALIEQARLAEQLGFDSVWAGDSPVTRPRADALMMLAAVAATTNRITLGTAVLLPALRHPLLLAHQLATLDGIADGRLIVGMGGGFAHPNTEAQFEALGVGFKRRISRMEESVDIMRRLWTGETVSHQGEHFAFHDVTLYPKPVQAGGPPIWLPGSGERALRRAARLADGWLPYPPTQKAYAEDLNVLMSANMSQASSTASTSETSSTASTAEAWSSARASEVSSTARTPEAWSPAGTAEASSPAGNPEGPPMNGTCEHGSPRASAPRPFTPALYATICLDDDPERARHRLRTSIERYYNAPLEFVESIQAMFAGTPEEAANWLNGYIEEGARHVVIRLAVDDHRAAMEEFAAQVLPRMGEI</sequence>
<dbReference type="InterPro" id="IPR019921">
    <property type="entry name" value="Lucif-like_OxRdtase_Rv2161c"/>
</dbReference>
<dbReference type="GO" id="GO:0016705">
    <property type="term" value="F:oxidoreductase activity, acting on paired donors, with incorporation or reduction of molecular oxygen"/>
    <property type="evidence" value="ECO:0007669"/>
    <property type="project" value="InterPro"/>
</dbReference>
<keyword evidence="4" id="KW-1185">Reference proteome</keyword>
<dbReference type="PANTHER" id="PTHR43244:SF2">
    <property type="entry name" value="CONSERVED HYPOTHETICAL ALANINE AND PROLINE-RICH PROTEIN"/>
    <property type="match status" value="1"/>
</dbReference>
<gene>
    <name evidence="3" type="ORF">HD596_003661</name>
</gene>
<dbReference type="InterPro" id="IPR011251">
    <property type="entry name" value="Luciferase-like_dom"/>
</dbReference>